<comment type="caution">
    <text evidence="2">The sequence shown here is derived from an EMBL/GenBank/DDBJ whole genome shotgun (WGS) entry which is preliminary data.</text>
</comment>
<feature type="region of interest" description="Disordered" evidence="1">
    <location>
        <begin position="17"/>
        <end position="50"/>
    </location>
</feature>
<sequence length="50" mass="4973">MGADVAALLRLVPHMKDDGQVSTSDCPVGRGGSEATTSRAHGFGLATGSS</sequence>
<dbReference type="EMBL" id="SNXZ01000002">
    <property type="protein sequence ID" value="TDQ00623.1"/>
    <property type="molecule type" value="Genomic_DNA"/>
</dbReference>
<organism evidence="2 3">
    <name type="scientific">Labedaea rhizosphaerae</name>
    <dbReference type="NCBI Taxonomy" id="598644"/>
    <lineage>
        <taxon>Bacteria</taxon>
        <taxon>Bacillati</taxon>
        <taxon>Actinomycetota</taxon>
        <taxon>Actinomycetes</taxon>
        <taxon>Pseudonocardiales</taxon>
        <taxon>Pseudonocardiaceae</taxon>
        <taxon>Labedaea</taxon>
    </lineage>
</organism>
<evidence type="ECO:0000256" key="1">
    <source>
        <dbReference type="SAM" id="MobiDB-lite"/>
    </source>
</evidence>
<evidence type="ECO:0000313" key="2">
    <source>
        <dbReference type="EMBL" id="TDQ00623.1"/>
    </source>
</evidence>
<accession>A0A4R6SG33</accession>
<dbReference type="Proteomes" id="UP000295444">
    <property type="component" value="Unassembled WGS sequence"/>
</dbReference>
<evidence type="ECO:0000313" key="3">
    <source>
        <dbReference type="Proteomes" id="UP000295444"/>
    </source>
</evidence>
<protein>
    <submittedName>
        <fullName evidence="2">Uncharacterized protein</fullName>
    </submittedName>
</protein>
<gene>
    <name evidence="2" type="ORF">EV186_102484</name>
</gene>
<name>A0A4R6SG33_LABRH</name>
<dbReference type="AlphaFoldDB" id="A0A4R6SG33"/>
<reference evidence="2 3" key="1">
    <citation type="submission" date="2019-03" db="EMBL/GenBank/DDBJ databases">
        <title>Genomic Encyclopedia of Type Strains, Phase IV (KMG-IV): sequencing the most valuable type-strain genomes for metagenomic binning, comparative biology and taxonomic classification.</title>
        <authorList>
            <person name="Goeker M."/>
        </authorList>
    </citation>
    <scope>NUCLEOTIDE SEQUENCE [LARGE SCALE GENOMIC DNA]</scope>
    <source>
        <strain evidence="2 3">DSM 45361</strain>
    </source>
</reference>
<proteinExistence type="predicted"/>
<keyword evidence="3" id="KW-1185">Reference proteome</keyword>